<evidence type="ECO:0000313" key="2">
    <source>
        <dbReference type="EMBL" id="AWH93111.1"/>
    </source>
</evidence>
<feature type="region of interest" description="Disordered" evidence="1">
    <location>
        <begin position="1"/>
        <end position="23"/>
    </location>
</feature>
<reference evidence="2 3" key="1">
    <citation type="submission" date="2016-04" db="EMBL/GenBank/DDBJ databases">
        <title>Complete genome sequence of Dietzia lutea YIM 80766T, a strain isolated from desert soil in Egypt.</title>
        <authorList>
            <person name="Zhao J."/>
            <person name="Hu B."/>
            <person name="Geng S."/>
            <person name="Nie Y."/>
            <person name="Tang Y."/>
        </authorList>
    </citation>
    <scope>NUCLEOTIDE SEQUENCE [LARGE SCALE GENOMIC DNA]</scope>
    <source>
        <strain evidence="2 3">YIM 80766</strain>
    </source>
</reference>
<gene>
    <name evidence="2" type="ORF">A6035_14050</name>
</gene>
<dbReference type="EMBL" id="CP015449">
    <property type="protein sequence ID" value="AWH93111.1"/>
    <property type="molecule type" value="Genomic_DNA"/>
</dbReference>
<evidence type="ECO:0000313" key="3">
    <source>
        <dbReference type="Proteomes" id="UP000244928"/>
    </source>
</evidence>
<dbReference type="AlphaFoldDB" id="A0A2S1RA56"/>
<evidence type="ECO:0000256" key="1">
    <source>
        <dbReference type="SAM" id="MobiDB-lite"/>
    </source>
</evidence>
<protein>
    <submittedName>
        <fullName evidence="2">Uncharacterized protein</fullName>
    </submittedName>
</protein>
<name>A0A2S1RA56_9ACTN</name>
<proteinExistence type="predicted"/>
<keyword evidence="3" id="KW-1185">Reference proteome</keyword>
<dbReference type="Proteomes" id="UP000244928">
    <property type="component" value="Chromosome"/>
</dbReference>
<dbReference type="RefSeq" id="WP_108848419.1">
    <property type="nucleotide sequence ID" value="NZ_CP015449.1"/>
</dbReference>
<dbReference type="KEGG" id="dlu:A6035_14050"/>
<sequence length="62" mass="6201">MADRARGRSEASIPEGGAALSAYPPDVTAVMDSPMVIAGEEIGFRLITGTGGAGLPVPSEIS</sequence>
<organism evidence="2 3">
    <name type="scientific">Dietzia lutea</name>
    <dbReference type="NCBI Taxonomy" id="546160"/>
    <lineage>
        <taxon>Bacteria</taxon>
        <taxon>Bacillati</taxon>
        <taxon>Actinomycetota</taxon>
        <taxon>Actinomycetes</taxon>
        <taxon>Mycobacteriales</taxon>
        <taxon>Dietziaceae</taxon>
        <taxon>Dietzia</taxon>
    </lineage>
</organism>
<accession>A0A2S1RA56</accession>